<evidence type="ECO:0000313" key="1">
    <source>
        <dbReference type="EMBL" id="RAI00620.1"/>
    </source>
</evidence>
<sequence length="528" mass="55392">MNFEDRELYRTGRSTNFGHAAVATSEPLAVQAGLAVLRRGGNAVDAAIATAAVLTVTEPVSNGLGSDAFALIWDGDKLHGLNASGRSPAAWTPERYAGADKIPVNGWGAATVPGAVSAWRALSDKFGALSFGDLLTDAIRIAREGYGVGPITAISWANQVQRFKDSASWRATFMPNGHAPKAGELFKMPGAADALELIAVTGGDAFYQGAIAEEIARQSKAEGGAMTVEDLAAHKADWVDPIEMGAYGVSTHEIPPNGQGIMALIALGLLDRLDLGDDPDGVRALHLEIEAVKLAMADTAAHVADLEHMRISPSDLLDPAYLDERVKLIDPSKAQEPKTGIPQPGGTILLTTADRDGMMVSFIQSNYMGFGSGCVVNKYGVSMQNRGAGFSLDPSSPNIVAPSKRPFHTIIPGFVTKAGGPLMAFGMMGGPIQAQGHAQLVTRMIRFDQPVQAAIDAPRFRCLGGRTVALERHLSAETQAALVAMGHDVQNDAPGVAFGFGGAQAIMRHGEIYAAGSDTRKDGYAGVI</sequence>
<accession>A0A8B2NQM5</accession>
<dbReference type="EMBL" id="QHHQ01000003">
    <property type="protein sequence ID" value="RAI00620.1"/>
    <property type="molecule type" value="Genomic_DNA"/>
</dbReference>
<dbReference type="OrthoDB" id="9781342at2"/>
<dbReference type="PANTHER" id="PTHR43881">
    <property type="entry name" value="GAMMA-GLUTAMYLTRANSPEPTIDASE (AFU_ORTHOLOGUE AFUA_4G13580)"/>
    <property type="match status" value="1"/>
</dbReference>
<dbReference type="InterPro" id="IPR043137">
    <property type="entry name" value="GGT_ssub_C"/>
</dbReference>
<gene>
    <name evidence="1" type="ORF">DLJ53_15290</name>
</gene>
<dbReference type="PANTHER" id="PTHR43881:SF1">
    <property type="entry name" value="GAMMA-GLUTAMYLTRANSPEPTIDASE (AFU_ORTHOLOGUE AFUA_4G13580)"/>
    <property type="match status" value="1"/>
</dbReference>
<dbReference type="InterPro" id="IPR052896">
    <property type="entry name" value="GGT-like_enzyme"/>
</dbReference>
<dbReference type="GO" id="GO:0016740">
    <property type="term" value="F:transferase activity"/>
    <property type="evidence" value="ECO:0007669"/>
    <property type="project" value="UniProtKB-KW"/>
</dbReference>
<dbReference type="SUPFAM" id="SSF56235">
    <property type="entry name" value="N-terminal nucleophile aminohydrolases (Ntn hydrolases)"/>
    <property type="match status" value="1"/>
</dbReference>
<dbReference type="Pfam" id="PF01019">
    <property type="entry name" value="G_glu_transpept"/>
    <property type="match status" value="1"/>
</dbReference>
<dbReference type="AlphaFoldDB" id="A0A8B2NQM5"/>
<dbReference type="Proteomes" id="UP000249590">
    <property type="component" value="Unassembled WGS sequence"/>
</dbReference>
<dbReference type="PRINTS" id="PR01210">
    <property type="entry name" value="GGTRANSPTASE"/>
</dbReference>
<name>A0A8B2NQM5_9HYPH</name>
<organism evidence="1 2">
    <name type="scientific">Acuticoccus sediminis</name>
    <dbReference type="NCBI Taxonomy" id="2184697"/>
    <lineage>
        <taxon>Bacteria</taxon>
        <taxon>Pseudomonadati</taxon>
        <taxon>Pseudomonadota</taxon>
        <taxon>Alphaproteobacteria</taxon>
        <taxon>Hyphomicrobiales</taxon>
        <taxon>Amorphaceae</taxon>
        <taxon>Acuticoccus</taxon>
    </lineage>
</organism>
<dbReference type="InterPro" id="IPR043138">
    <property type="entry name" value="GGT_lsub"/>
</dbReference>
<keyword evidence="1" id="KW-0808">Transferase</keyword>
<protein>
    <submittedName>
        <fullName evidence="1">Gamma-glutamyltransferase</fullName>
    </submittedName>
</protein>
<dbReference type="Gene3D" id="1.10.246.130">
    <property type="match status" value="1"/>
</dbReference>
<evidence type="ECO:0000313" key="2">
    <source>
        <dbReference type="Proteomes" id="UP000249590"/>
    </source>
</evidence>
<proteinExistence type="predicted"/>
<reference evidence="1 2" key="1">
    <citation type="submission" date="2018-05" db="EMBL/GenBank/DDBJ databases">
        <title>Acuticoccus sediminis sp. nov., isolated from deep-sea sediment of Indian Ocean.</title>
        <authorList>
            <person name="Liu X."/>
            <person name="Lai Q."/>
            <person name="Du Y."/>
            <person name="Sun F."/>
            <person name="Zhang X."/>
            <person name="Wang S."/>
            <person name="Shao Z."/>
        </authorList>
    </citation>
    <scope>NUCLEOTIDE SEQUENCE [LARGE SCALE GENOMIC DNA]</scope>
    <source>
        <strain evidence="1 2">PTG4-2</strain>
    </source>
</reference>
<dbReference type="Gene3D" id="3.60.20.40">
    <property type="match status" value="1"/>
</dbReference>
<dbReference type="RefSeq" id="WP_111346723.1">
    <property type="nucleotide sequence ID" value="NZ_QHHQ01000003.1"/>
</dbReference>
<dbReference type="InterPro" id="IPR029055">
    <property type="entry name" value="Ntn_hydrolases_N"/>
</dbReference>
<keyword evidence="2" id="KW-1185">Reference proteome</keyword>
<comment type="caution">
    <text evidence="1">The sequence shown here is derived from an EMBL/GenBank/DDBJ whole genome shotgun (WGS) entry which is preliminary data.</text>
</comment>